<dbReference type="InterPro" id="IPR006059">
    <property type="entry name" value="SBP"/>
</dbReference>
<dbReference type="Proteomes" id="UP001220530">
    <property type="component" value="Chromosome"/>
</dbReference>
<reference evidence="5 6" key="1">
    <citation type="submission" date="2023-02" db="EMBL/GenBank/DDBJ databases">
        <title>Devosia algicola sp. nov., isolated from the phycosphere of marine algae.</title>
        <authorList>
            <person name="Kim J.M."/>
            <person name="Lee J.K."/>
            <person name="Choi B.J."/>
            <person name="Bayburt H."/>
            <person name="Jeon C.O."/>
        </authorList>
    </citation>
    <scope>NUCLEOTIDE SEQUENCE [LARGE SCALE GENOMIC DNA]</scope>
    <source>
        <strain evidence="5 6">G20-9</strain>
    </source>
</reference>
<gene>
    <name evidence="5" type="ORF">PSQ19_05165</name>
</gene>
<organism evidence="5 6">
    <name type="scientific">Devosia algicola</name>
    <dbReference type="NCBI Taxonomy" id="3026418"/>
    <lineage>
        <taxon>Bacteria</taxon>
        <taxon>Pseudomonadati</taxon>
        <taxon>Pseudomonadota</taxon>
        <taxon>Alphaproteobacteria</taxon>
        <taxon>Hyphomicrobiales</taxon>
        <taxon>Devosiaceae</taxon>
        <taxon>Devosia</taxon>
    </lineage>
</organism>
<dbReference type="InterPro" id="IPR050490">
    <property type="entry name" value="Bact_solute-bd_prot1"/>
</dbReference>
<keyword evidence="4" id="KW-0732">Signal</keyword>
<name>A0ABY7YR09_9HYPH</name>
<evidence type="ECO:0000256" key="3">
    <source>
        <dbReference type="ARBA" id="ARBA00022764"/>
    </source>
</evidence>
<keyword evidence="3" id="KW-0574">Periplasm</keyword>
<keyword evidence="6" id="KW-1185">Reference proteome</keyword>
<comment type="subcellular location">
    <subcellularLocation>
        <location evidence="1">Periplasm</location>
    </subcellularLocation>
</comment>
<comment type="similarity">
    <text evidence="2">Belongs to the bacterial solute-binding protein 1 family.</text>
</comment>
<evidence type="ECO:0000313" key="6">
    <source>
        <dbReference type="Proteomes" id="UP001220530"/>
    </source>
</evidence>
<sequence>MGLAVLVSAMMAGTMVPPAAAQDLSGEIRFSWWGSTVRNAKAESIISMFEKANPGVKVSREPGEWGSYWDKLTVQSASGNQPCAITMQSRWLAQYADPSILQPLDDKVASGELDVTGIDSAVLDSGRGSDGNLYFIPHGVFYFTLFMNKTAIEDAGMELPPDDWTWDDYAQYARDLSDKLPEGSYAVGNQGGAMDTFTDWVQSHGETLFTPEGEVGFTKQTVVDYFDFWEALRKDGVTETADQMAEIPDNIIDDTLLANGKILIDARPANQVDGHQKVLDAAMPGQELVIHSYPVGPSGTGEDIGSNGLAIGATCDENGTKLTEAWINFFTENPDAAATYSSDNGVVSVDRFRTAQLENPDTTPGQYQAVNMLSTVGPRAKSAYFPSGGYSALSGALTSAYETVAFEQSSSADAADKLIAQVKRLVRD</sequence>
<proteinExistence type="inferred from homology"/>
<accession>A0ABY7YR09</accession>
<feature type="chain" id="PRO_5045583859" evidence="4">
    <location>
        <begin position="22"/>
        <end position="428"/>
    </location>
</feature>
<evidence type="ECO:0000256" key="4">
    <source>
        <dbReference type="SAM" id="SignalP"/>
    </source>
</evidence>
<dbReference type="Gene3D" id="3.40.190.10">
    <property type="entry name" value="Periplasmic binding protein-like II"/>
    <property type="match status" value="2"/>
</dbReference>
<evidence type="ECO:0000256" key="1">
    <source>
        <dbReference type="ARBA" id="ARBA00004418"/>
    </source>
</evidence>
<evidence type="ECO:0000313" key="5">
    <source>
        <dbReference type="EMBL" id="WDR03490.1"/>
    </source>
</evidence>
<dbReference type="RefSeq" id="WP_282219884.1">
    <property type="nucleotide sequence ID" value="NZ_CP118246.1"/>
</dbReference>
<dbReference type="PANTHER" id="PTHR43649:SF11">
    <property type="entry name" value="ABC TRANSPORTER SUBSTRATE-BINDING PROTEIN YESO-RELATED"/>
    <property type="match status" value="1"/>
</dbReference>
<dbReference type="Pfam" id="PF13416">
    <property type="entry name" value="SBP_bac_8"/>
    <property type="match status" value="1"/>
</dbReference>
<dbReference type="PANTHER" id="PTHR43649">
    <property type="entry name" value="ARABINOSE-BINDING PROTEIN-RELATED"/>
    <property type="match status" value="1"/>
</dbReference>
<evidence type="ECO:0000256" key="2">
    <source>
        <dbReference type="ARBA" id="ARBA00008520"/>
    </source>
</evidence>
<dbReference type="EMBL" id="CP118246">
    <property type="protein sequence ID" value="WDR03490.1"/>
    <property type="molecule type" value="Genomic_DNA"/>
</dbReference>
<feature type="signal peptide" evidence="4">
    <location>
        <begin position="1"/>
        <end position="21"/>
    </location>
</feature>
<dbReference type="SUPFAM" id="SSF53850">
    <property type="entry name" value="Periplasmic binding protein-like II"/>
    <property type="match status" value="1"/>
</dbReference>
<protein>
    <submittedName>
        <fullName evidence="5">Extracellular solute-binding protein</fullName>
    </submittedName>
</protein>